<dbReference type="AlphaFoldDB" id="A0A8K0D7B6"/>
<accession>A0A8K0D7B6</accession>
<dbReference type="OrthoDB" id="8192384at2759"/>
<dbReference type="Proteomes" id="UP000801492">
    <property type="component" value="Unassembled WGS sequence"/>
</dbReference>
<dbReference type="EMBL" id="VTPC01003570">
    <property type="protein sequence ID" value="KAF2898352.1"/>
    <property type="molecule type" value="Genomic_DNA"/>
</dbReference>
<keyword evidence="2" id="KW-1185">Reference proteome</keyword>
<reference evidence="1" key="1">
    <citation type="submission" date="2019-08" db="EMBL/GenBank/DDBJ databases">
        <title>The genome of the North American firefly Photinus pyralis.</title>
        <authorList>
            <consortium name="Photinus pyralis genome working group"/>
            <person name="Fallon T.R."/>
            <person name="Sander Lower S.E."/>
            <person name="Weng J.-K."/>
        </authorList>
    </citation>
    <scope>NUCLEOTIDE SEQUENCE</scope>
    <source>
        <strain evidence="1">TRF0915ILg1</strain>
        <tissue evidence="1">Whole body</tissue>
    </source>
</reference>
<proteinExistence type="predicted"/>
<name>A0A8K0D7B6_IGNLU</name>
<sequence length="270" mass="30970">MDDKTYVPIDPHDVGGQGFYTMNQENEVPVSYWGNVLATVCIHGSTNRSAIKQLSSKASGIKPAPYFFVNNKKTVTLFDSLHLLKSTRNAFLKYNIQLDDNQHAKSDYLKRAFIIIVNMEELGFFDIQEAADSTLNTKNLPISKDVQLKIDCRNPGKDLKFIKRLIPFITKYHSVDTVLFWPDLTTSHYENVEFVSKKKNPLICHKLGLSNNSGPCKQRYSQHNKMPKSLVGFRRIWKQISSEISEEHVRSRMVQSSKMLTKISKHRAKC</sequence>
<evidence type="ECO:0000313" key="2">
    <source>
        <dbReference type="Proteomes" id="UP000801492"/>
    </source>
</evidence>
<protein>
    <submittedName>
        <fullName evidence="1">Uncharacterized protein</fullName>
    </submittedName>
</protein>
<evidence type="ECO:0000313" key="1">
    <source>
        <dbReference type="EMBL" id="KAF2898352.1"/>
    </source>
</evidence>
<comment type="caution">
    <text evidence="1">The sequence shown here is derived from an EMBL/GenBank/DDBJ whole genome shotgun (WGS) entry which is preliminary data.</text>
</comment>
<gene>
    <name evidence="1" type="ORF">ILUMI_07820</name>
</gene>
<organism evidence="1 2">
    <name type="scientific">Ignelater luminosus</name>
    <name type="common">Cucubano</name>
    <name type="synonym">Pyrophorus luminosus</name>
    <dbReference type="NCBI Taxonomy" id="2038154"/>
    <lineage>
        <taxon>Eukaryota</taxon>
        <taxon>Metazoa</taxon>
        <taxon>Ecdysozoa</taxon>
        <taxon>Arthropoda</taxon>
        <taxon>Hexapoda</taxon>
        <taxon>Insecta</taxon>
        <taxon>Pterygota</taxon>
        <taxon>Neoptera</taxon>
        <taxon>Endopterygota</taxon>
        <taxon>Coleoptera</taxon>
        <taxon>Polyphaga</taxon>
        <taxon>Elateriformia</taxon>
        <taxon>Elateroidea</taxon>
        <taxon>Elateridae</taxon>
        <taxon>Agrypninae</taxon>
        <taxon>Pyrophorini</taxon>
        <taxon>Ignelater</taxon>
    </lineage>
</organism>